<feature type="compositionally biased region" description="Pro residues" evidence="2">
    <location>
        <begin position="451"/>
        <end position="460"/>
    </location>
</feature>
<organism evidence="4 5">
    <name type="scientific">Stigmatella aurantiaca (strain DW4/3-1)</name>
    <dbReference type="NCBI Taxonomy" id="378806"/>
    <lineage>
        <taxon>Bacteria</taxon>
        <taxon>Pseudomonadati</taxon>
        <taxon>Myxococcota</taxon>
        <taxon>Myxococcia</taxon>
        <taxon>Myxococcales</taxon>
        <taxon>Cystobacterineae</taxon>
        <taxon>Archangiaceae</taxon>
        <taxon>Stigmatella</taxon>
    </lineage>
</organism>
<evidence type="ECO:0000256" key="2">
    <source>
        <dbReference type="SAM" id="MobiDB-lite"/>
    </source>
</evidence>
<dbReference type="Pfam" id="PF13224">
    <property type="entry name" value="DUF4032"/>
    <property type="match status" value="1"/>
</dbReference>
<dbReference type="PATRIC" id="fig|378806.16.peg.5835"/>
<keyword evidence="1" id="KW-0175">Coiled coil</keyword>
<reference evidence="4 5" key="1">
    <citation type="submission" date="2006-04" db="EMBL/GenBank/DDBJ databases">
        <authorList>
            <person name="Nierman W.C."/>
        </authorList>
    </citation>
    <scope>NUCLEOTIDE SEQUENCE [LARGE SCALE GENOMIC DNA]</scope>
    <source>
        <strain evidence="4 5">DW4/3-1</strain>
    </source>
</reference>
<feature type="region of interest" description="Disordered" evidence="2">
    <location>
        <begin position="448"/>
        <end position="476"/>
    </location>
</feature>
<evidence type="ECO:0000313" key="5">
    <source>
        <dbReference type="Proteomes" id="UP000032702"/>
    </source>
</evidence>
<dbReference type="EMBL" id="AAMD01000049">
    <property type="protein sequence ID" value="EAU66713.1"/>
    <property type="molecule type" value="Genomic_DNA"/>
</dbReference>
<protein>
    <recommendedName>
        <fullName evidence="3">DUF4032 domain-containing protein</fullName>
    </recommendedName>
</protein>
<dbReference type="InterPro" id="IPR025111">
    <property type="entry name" value="DUF4032"/>
</dbReference>
<dbReference type="SUPFAM" id="SSF56112">
    <property type="entry name" value="Protein kinase-like (PK-like)"/>
    <property type="match status" value="1"/>
</dbReference>
<sequence length="476" mass="53869">MGARTPRSLAFWAFDGPGDYDFPWTSCLLQGSDMPPTGLTAIQIRQGHPDFLDLPWHLPLSEWEGKSTRLVQVPRGLSRHEVLFVSYGKTIYALKELPPRLGQREYEALRGLEERELPAVMAVGLVRARTVSEDAAGEETSVLITRFLEGSLPYRTLFMNQGLERYRERLLDAMASLLVRLHLGGFYWGDCSLSNTLFRRDAGELQAYAVDAETSEIHEKLSDGQRQQDLLIMEENVAGGLADLAAVVQLPRALDVYDTGPHIRKRYEQLWEEINKEIPVAKNESYRIHERIRALNDLGFSVGEVDLVAHPGVSDHLRMRTIITDRNYHRHQLHNLTGIVAEERQATLLLNELQELRATLTRELNRSIPLSTAAFRWLEERFHPTIQQLQPVVGTTEVSEVYCQVLEHKWFLSEREKKDVGLQRAIVDYMELRKRQKDLPLSALLLGGPASPLPARPEPAPIRAGDGRQEPTGGGA</sequence>
<evidence type="ECO:0000259" key="3">
    <source>
        <dbReference type="Pfam" id="PF13224"/>
    </source>
</evidence>
<dbReference type="Pfam" id="PF06293">
    <property type="entry name" value="Kdo"/>
    <property type="match status" value="1"/>
</dbReference>
<feature type="coiled-coil region" evidence="1">
    <location>
        <begin position="339"/>
        <end position="366"/>
    </location>
</feature>
<comment type="caution">
    <text evidence="4">The sequence shown here is derived from an EMBL/GenBank/DDBJ whole genome shotgun (WGS) entry which is preliminary data.</text>
</comment>
<dbReference type="AlphaFoldDB" id="Q092R3"/>
<dbReference type="Proteomes" id="UP000032702">
    <property type="component" value="Unassembled WGS sequence"/>
</dbReference>
<gene>
    <name evidence="4" type="ORF">STIAU_4251</name>
</gene>
<proteinExistence type="predicted"/>
<accession>Q092R3</accession>
<evidence type="ECO:0000313" key="4">
    <source>
        <dbReference type="EMBL" id="EAU66713.1"/>
    </source>
</evidence>
<feature type="domain" description="DUF4032" evidence="3">
    <location>
        <begin position="269"/>
        <end position="431"/>
    </location>
</feature>
<evidence type="ECO:0000256" key="1">
    <source>
        <dbReference type="SAM" id="Coils"/>
    </source>
</evidence>
<dbReference type="InterPro" id="IPR011009">
    <property type="entry name" value="Kinase-like_dom_sf"/>
</dbReference>
<name>Q092R3_STIAD</name>